<dbReference type="PATRIC" id="fig|1196325.3.peg.4968"/>
<protein>
    <submittedName>
        <fullName evidence="2">Surface adhesion protein, putative</fullName>
    </submittedName>
</protein>
<dbReference type="HOGENOM" id="CLU_2118992_0_0_6"/>
<dbReference type="Proteomes" id="UP000006503">
    <property type="component" value="Chromosome"/>
</dbReference>
<reference evidence="3" key="1">
    <citation type="journal article" date="2013" name="Microb. Biotechnol.">
        <title>Metabolic potential of the organic-solvent tolerant Pseudomonas putida DOT-T1E deduced from its annotated genome.</title>
        <authorList>
            <person name="Udaondo Z."/>
            <person name="Molina L."/>
            <person name="Daniels C."/>
            <person name="Gomez M.J."/>
            <person name="Molina-Henares M.A."/>
            <person name="Matilla M.A."/>
            <person name="Roca A."/>
            <person name="Fernandez M."/>
            <person name="Duque E."/>
            <person name="Segura A."/>
            <person name="Ramos J.L."/>
        </authorList>
    </citation>
    <scope>NUCLEOTIDE SEQUENCE [LARGE SCALE GENOMIC DNA]</scope>
    <source>
        <strain evidence="3">DOT-T1E</strain>
    </source>
</reference>
<dbReference type="EMBL" id="CP003734">
    <property type="protein sequence ID" value="AFO50840.1"/>
    <property type="molecule type" value="Genomic_DNA"/>
</dbReference>
<dbReference type="KEGG" id="ppx:T1E_5016"/>
<accession>I7B6P0</accession>
<evidence type="ECO:0000259" key="1">
    <source>
        <dbReference type="Pfam" id="PF17936"/>
    </source>
</evidence>
<feature type="domain" description="Bacterial Ig" evidence="1">
    <location>
        <begin position="37"/>
        <end position="91"/>
    </location>
</feature>
<dbReference type="AlphaFoldDB" id="I7B6P0"/>
<evidence type="ECO:0000313" key="2">
    <source>
        <dbReference type="EMBL" id="AFO50840.1"/>
    </source>
</evidence>
<name>I7B6P0_PSEPT</name>
<sequence>MAPFNPFKDKADSIGSMFGASDNVIEGLAGRFPAMADITDLTAQSVNAVVLKRGLFSLTLSPAQTNGEALDVRLVDAAGNSSAPLQFDAPDITPPDAVTNITVGADGLKVPRTP</sequence>
<evidence type="ECO:0000313" key="3">
    <source>
        <dbReference type="Proteomes" id="UP000006503"/>
    </source>
</evidence>
<gene>
    <name evidence="2" type="ordered locus">T1E_5016</name>
</gene>
<dbReference type="InterPro" id="IPR041498">
    <property type="entry name" value="Big_6"/>
</dbReference>
<dbReference type="Pfam" id="PF17936">
    <property type="entry name" value="Big_6"/>
    <property type="match status" value="1"/>
</dbReference>
<proteinExistence type="predicted"/>
<organism evidence="2 3">
    <name type="scientific">Pseudomonas putida (strain DOT-T1E)</name>
    <dbReference type="NCBI Taxonomy" id="1196325"/>
    <lineage>
        <taxon>Bacteria</taxon>
        <taxon>Pseudomonadati</taxon>
        <taxon>Pseudomonadota</taxon>
        <taxon>Gammaproteobacteria</taxon>
        <taxon>Pseudomonadales</taxon>
        <taxon>Pseudomonadaceae</taxon>
        <taxon>Pseudomonas</taxon>
    </lineage>
</organism>